<dbReference type="EMBL" id="BLLF01004705">
    <property type="protein sequence ID" value="GFH30102.1"/>
    <property type="molecule type" value="Genomic_DNA"/>
</dbReference>
<keyword evidence="1" id="KW-0808">Transferase</keyword>
<gene>
    <name evidence="1" type="ORF">HaLaN_28887</name>
</gene>
<reference evidence="1 2" key="1">
    <citation type="submission" date="2020-02" db="EMBL/GenBank/DDBJ databases">
        <title>Draft genome sequence of Haematococcus lacustris strain NIES-144.</title>
        <authorList>
            <person name="Morimoto D."/>
            <person name="Nakagawa S."/>
            <person name="Yoshida T."/>
            <person name="Sawayama S."/>
        </authorList>
    </citation>
    <scope>NUCLEOTIDE SEQUENCE [LARGE SCALE GENOMIC DNA]</scope>
    <source>
        <strain evidence="1 2">NIES-144</strain>
    </source>
</reference>
<dbReference type="InterPro" id="IPR011009">
    <property type="entry name" value="Kinase-like_dom_sf"/>
</dbReference>
<dbReference type="GO" id="GO:0016301">
    <property type="term" value="F:kinase activity"/>
    <property type="evidence" value="ECO:0007669"/>
    <property type="project" value="UniProtKB-KW"/>
</dbReference>
<evidence type="ECO:0000313" key="2">
    <source>
        <dbReference type="Proteomes" id="UP000485058"/>
    </source>
</evidence>
<keyword evidence="2" id="KW-1185">Reference proteome</keyword>
<dbReference type="AlphaFoldDB" id="A0A6A0ABZ3"/>
<comment type="caution">
    <text evidence="1">The sequence shown here is derived from an EMBL/GenBank/DDBJ whole genome shotgun (WGS) entry which is preliminary data.</text>
</comment>
<dbReference type="SUPFAM" id="SSF56112">
    <property type="entry name" value="Protein kinase-like (PK-like)"/>
    <property type="match status" value="1"/>
</dbReference>
<keyword evidence="1" id="KW-0418">Kinase</keyword>
<name>A0A6A0ABZ3_HAELA</name>
<protein>
    <submittedName>
        <fullName evidence="1">Protein kinase domain-containing protein</fullName>
    </submittedName>
</protein>
<organism evidence="1 2">
    <name type="scientific">Haematococcus lacustris</name>
    <name type="common">Green alga</name>
    <name type="synonym">Haematococcus pluvialis</name>
    <dbReference type="NCBI Taxonomy" id="44745"/>
    <lineage>
        <taxon>Eukaryota</taxon>
        <taxon>Viridiplantae</taxon>
        <taxon>Chlorophyta</taxon>
        <taxon>core chlorophytes</taxon>
        <taxon>Chlorophyceae</taxon>
        <taxon>CS clade</taxon>
        <taxon>Chlamydomonadales</taxon>
        <taxon>Haematococcaceae</taxon>
        <taxon>Haematococcus</taxon>
    </lineage>
</organism>
<feature type="non-terminal residue" evidence="1">
    <location>
        <position position="102"/>
    </location>
</feature>
<dbReference type="Gene3D" id="1.10.510.10">
    <property type="entry name" value="Transferase(Phosphotransferase) domain 1"/>
    <property type="match status" value="1"/>
</dbReference>
<proteinExistence type="predicted"/>
<sequence>MALCSQRGAHGWRAAVCGRQRPGPAVPHPDRAWPGDTFPAGPVQQQPAQRWHRVQLQGAPHPCCKDRMTEVELDFLSRLLTLDPSQRITGQACLQHPYLADL</sequence>
<evidence type="ECO:0000313" key="1">
    <source>
        <dbReference type="EMBL" id="GFH30102.1"/>
    </source>
</evidence>
<accession>A0A6A0ABZ3</accession>
<dbReference type="Proteomes" id="UP000485058">
    <property type="component" value="Unassembled WGS sequence"/>
</dbReference>